<proteinExistence type="predicted"/>
<dbReference type="InterPro" id="IPR004174">
    <property type="entry name" value="GpW"/>
</dbReference>
<sequence>MSINQVLTVEERAVVVSQLAEAQAALHRVEIGGQTASVAYDGESVSYSPANVGQLRHYVRTLEAKLGLRASARARSRGVRF</sequence>
<reference evidence="1 2" key="1">
    <citation type="submission" date="2018-09" db="EMBL/GenBank/DDBJ databases">
        <title>Marinorhizobium profundi gen. nov., sp. nov., isolated from a deep-sea sediment sample from the New Britain Trench and proposal of Marinorhizobiaceae fam. nov. in the order Rhizobiales of the class Alphaproteobacteria.</title>
        <authorList>
            <person name="Cao J."/>
        </authorList>
    </citation>
    <scope>NUCLEOTIDE SEQUENCE [LARGE SCALE GENOMIC DNA]</scope>
    <source>
        <strain evidence="1 2">WS11</strain>
    </source>
</reference>
<dbReference type="GO" id="GO:0019058">
    <property type="term" value="P:viral life cycle"/>
    <property type="evidence" value="ECO:0007669"/>
    <property type="project" value="InterPro"/>
</dbReference>
<evidence type="ECO:0000313" key="1">
    <source>
        <dbReference type="EMBL" id="AZN72263.1"/>
    </source>
</evidence>
<dbReference type="Gene3D" id="3.30.1580.10">
    <property type="entry name" value="Head-to-tail joining protein W"/>
    <property type="match status" value="1"/>
</dbReference>
<dbReference type="AlphaFoldDB" id="A0A3Q8XPF7"/>
<dbReference type="Proteomes" id="UP000268192">
    <property type="component" value="Chromosome"/>
</dbReference>
<dbReference type="InterPro" id="IPR036626">
    <property type="entry name" value="GpW_sf"/>
</dbReference>
<gene>
    <name evidence="1" type="ORF">D5400_14130</name>
</gene>
<name>A0A3Q8XPF7_9HYPH</name>
<organism evidence="1 2">
    <name type="scientific">Georhizobium profundi</name>
    <dbReference type="NCBI Taxonomy" id="2341112"/>
    <lineage>
        <taxon>Bacteria</taxon>
        <taxon>Pseudomonadati</taxon>
        <taxon>Pseudomonadota</taxon>
        <taxon>Alphaproteobacteria</taxon>
        <taxon>Hyphomicrobiales</taxon>
        <taxon>Rhizobiaceae</taxon>
        <taxon>Georhizobium</taxon>
    </lineage>
</organism>
<keyword evidence="2" id="KW-1185">Reference proteome</keyword>
<dbReference type="Pfam" id="PF02831">
    <property type="entry name" value="gpW"/>
    <property type="match status" value="1"/>
</dbReference>
<protein>
    <submittedName>
        <fullName evidence="1">Phage tail protein</fullName>
    </submittedName>
</protein>
<accession>A0A3Q8XPF7</accession>
<dbReference type="RefSeq" id="WP_126010581.1">
    <property type="nucleotide sequence ID" value="NZ_CP032509.1"/>
</dbReference>
<dbReference type="SUPFAM" id="SSF64210">
    <property type="entry name" value="Head-to-tail joining protein W, gpW"/>
    <property type="match status" value="1"/>
</dbReference>
<evidence type="ECO:0000313" key="2">
    <source>
        <dbReference type="Proteomes" id="UP000268192"/>
    </source>
</evidence>
<dbReference type="EMBL" id="CP032509">
    <property type="protein sequence ID" value="AZN72263.1"/>
    <property type="molecule type" value="Genomic_DNA"/>
</dbReference>
<dbReference type="KEGG" id="abaw:D5400_14130"/>
<dbReference type="OrthoDB" id="7916639at2"/>